<dbReference type="InterPro" id="IPR036331">
    <property type="entry name" value="Chagasin-like_sf"/>
</dbReference>
<dbReference type="AlphaFoldDB" id="A0A838ZL34"/>
<comment type="caution">
    <text evidence="4">The sequence shown here is derived from an EMBL/GenBank/DDBJ whole genome shotgun (WGS) entry which is preliminary data.</text>
</comment>
<feature type="domain" description="Proteinase inhibitor I42 chagasin" evidence="3">
    <location>
        <begin position="45"/>
        <end position="129"/>
    </location>
</feature>
<dbReference type="GO" id="GO:0004869">
    <property type="term" value="F:cysteine-type endopeptidase inhibitor activity"/>
    <property type="evidence" value="ECO:0007669"/>
    <property type="project" value="UniProtKB-KW"/>
</dbReference>
<reference evidence="4 5" key="1">
    <citation type="submission" date="2020-07" db="EMBL/GenBank/DDBJ databases">
        <title>Moheibacter lacus sp. nov., a member of the family Flavobacteriaceae isolated from freshwater lake sediment.</title>
        <authorList>
            <person name="Liu Y."/>
        </authorList>
    </citation>
    <scope>NUCLEOTIDE SEQUENCE [LARGE SCALE GENOMIC DNA]</scope>
    <source>
        <strain evidence="4 5">BDHS18</strain>
    </source>
</reference>
<protein>
    <submittedName>
        <fullName evidence="4">Protease inhibitor I42 family protein</fullName>
    </submittedName>
</protein>
<dbReference type="InterPro" id="IPR018990">
    <property type="entry name" value="Prot_inh_I42_chagasin"/>
</dbReference>
<evidence type="ECO:0000313" key="5">
    <source>
        <dbReference type="Proteomes" id="UP000552241"/>
    </source>
</evidence>
<gene>
    <name evidence="4" type="ORF">HU137_00310</name>
</gene>
<dbReference type="PROSITE" id="PS51257">
    <property type="entry name" value="PROKAR_LIPOPROTEIN"/>
    <property type="match status" value="1"/>
</dbReference>
<evidence type="ECO:0000256" key="1">
    <source>
        <dbReference type="ARBA" id="ARBA00022690"/>
    </source>
</evidence>
<dbReference type="PANTHER" id="PTHR36530">
    <property type="entry name" value="INHIBITOR OF CYSTEINE PEPTIDASE"/>
    <property type="match status" value="1"/>
</dbReference>
<dbReference type="SUPFAM" id="SSF141066">
    <property type="entry name" value="ICP-like"/>
    <property type="match status" value="1"/>
</dbReference>
<dbReference type="Proteomes" id="UP000552241">
    <property type="component" value="Unassembled WGS sequence"/>
</dbReference>
<keyword evidence="2" id="KW-0789">Thiol protease inhibitor</keyword>
<keyword evidence="1" id="KW-0646">Protease inhibitor</keyword>
<keyword evidence="5" id="KW-1185">Reference proteome</keyword>
<evidence type="ECO:0000256" key="2">
    <source>
        <dbReference type="ARBA" id="ARBA00022704"/>
    </source>
</evidence>
<dbReference type="Pfam" id="PF09394">
    <property type="entry name" value="Inhibitor_I42"/>
    <property type="match status" value="1"/>
</dbReference>
<evidence type="ECO:0000259" key="3">
    <source>
        <dbReference type="Pfam" id="PF09394"/>
    </source>
</evidence>
<evidence type="ECO:0000313" key="4">
    <source>
        <dbReference type="EMBL" id="MBA5628206.1"/>
    </source>
</evidence>
<dbReference type="RefSeq" id="WP_182041819.1">
    <property type="nucleotide sequence ID" value="NZ_JACDZE010000001.1"/>
</dbReference>
<dbReference type="PANTHER" id="PTHR36530:SF1">
    <property type="entry name" value="AMOEBIASIN-1"/>
    <property type="match status" value="1"/>
</dbReference>
<accession>A0A838ZL34</accession>
<name>A0A838ZL34_9FLAO</name>
<dbReference type="InterPro" id="IPR052781">
    <property type="entry name" value="Cys_protease_inhibitor_I42"/>
</dbReference>
<organism evidence="4 5">
    <name type="scientific">Moheibacter lacus</name>
    <dbReference type="NCBI Taxonomy" id="2745851"/>
    <lineage>
        <taxon>Bacteria</taxon>
        <taxon>Pseudomonadati</taxon>
        <taxon>Bacteroidota</taxon>
        <taxon>Flavobacteriia</taxon>
        <taxon>Flavobacteriales</taxon>
        <taxon>Weeksellaceae</taxon>
        <taxon>Moheibacter</taxon>
    </lineage>
</organism>
<sequence>MKKLLLLSIASLAFMSCKTTVKERWDYFPDKVSLNEYNHLEFVKVKNGKTVVVNLEENPSTGYSWQTETQQECIVKMNDAGYQQNEAPEGMVGVPGVHTYEITGESSGVCLIEFKKFAPGEDQPEEKKAIYFIVE</sequence>
<proteinExistence type="predicted"/>
<dbReference type="Gene3D" id="2.60.40.2020">
    <property type="match status" value="1"/>
</dbReference>
<dbReference type="EMBL" id="JACDZE010000001">
    <property type="protein sequence ID" value="MBA5628206.1"/>
    <property type="molecule type" value="Genomic_DNA"/>
</dbReference>